<dbReference type="InterPro" id="IPR029035">
    <property type="entry name" value="DHS-like_NAD/FAD-binding_dom"/>
</dbReference>
<dbReference type="Pfam" id="PF13289">
    <property type="entry name" value="SIR2_2"/>
    <property type="match status" value="1"/>
</dbReference>
<dbReference type="SUPFAM" id="SSF52467">
    <property type="entry name" value="DHS-like NAD/FAD-binding domain"/>
    <property type="match status" value="1"/>
</dbReference>
<gene>
    <name evidence="1" type="ORF">F9K24_17995</name>
</gene>
<proteinExistence type="predicted"/>
<dbReference type="AlphaFoldDB" id="A0A833M006"/>
<comment type="caution">
    <text evidence="1">The sequence shown here is derived from an EMBL/GenBank/DDBJ whole genome shotgun (WGS) entry which is preliminary data.</text>
</comment>
<dbReference type="Gene3D" id="3.40.50.1220">
    <property type="entry name" value="TPP-binding domain"/>
    <property type="match status" value="1"/>
</dbReference>
<name>A0A833M006_9LEPT</name>
<sequence>MIEPLHSLAFSVQSNPGVFAVLLGSGVSRAANIPTGWEITLDLVRKLASINGESIGTDPILWYREKYGKEPDYSDLLDALAKTQAERQQLLRPYFEPDEDDREQGWKEPTTAHRAIAELVVSGHIRVIITTNFDRLMETALADAGVVPTVLSSPDQVIGAMPLIHTSCVVFKVHGDYLDTRIRNTPTELAQYPPEFNSLLDRIFDEFGLIACGWSAEWDQALRSAMERAVSRRFSHFWALYSSPGDAASRLIAHRQASTILNTDADQFFSELQRLVNALTQFSRPHPLSKEAAIASLKQYLTDERHRIRLADLINGEVDRMIEATSGPEFAVSGSDAPDRITFTTRVRAYEAACETLLAMAAIGGYWIEDWHYEIWQRALTRLAIRRADSGYNYWIDLQLYPATLLMYALGLGAVSSGERGLHFLGDLLKTTIHRQYQELTTAVELLPANELFDISAMQHFLEGMEKRYAPLNDWIQNSLKPHFHAFHSTEAESDGAFDKLEILIGLSFGYQTKPSPYRALPGCYGYRYRNRQSIIGEIRNSIDSQLDDSPFVKSGIFGKSAAECAGALNSFTEWAKCFARWS</sequence>
<evidence type="ECO:0008006" key="3">
    <source>
        <dbReference type="Google" id="ProtNLM"/>
    </source>
</evidence>
<dbReference type="Proteomes" id="UP000460298">
    <property type="component" value="Unassembled WGS sequence"/>
</dbReference>
<evidence type="ECO:0000313" key="1">
    <source>
        <dbReference type="EMBL" id="KAB2930082.1"/>
    </source>
</evidence>
<evidence type="ECO:0000313" key="2">
    <source>
        <dbReference type="Proteomes" id="UP000460298"/>
    </source>
</evidence>
<protein>
    <recommendedName>
        <fullName evidence="3">Deacetylase sirtuin-type domain-containing protein</fullName>
    </recommendedName>
</protein>
<organism evidence="1 2">
    <name type="scientific">Leptonema illini</name>
    <dbReference type="NCBI Taxonomy" id="183"/>
    <lineage>
        <taxon>Bacteria</taxon>
        <taxon>Pseudomonadati</taxon>
        <taxon>Spirochaetota</taxon>
        <taxon>Spirochaetia</taxon>
        <taxon>Leptospirales</taxon>
        <taxon>Leptospiraceae</taxon>
        <taxon>Leptonema</taxon>
    </lineage>
</organism>
<accession>A0A833M006</accession>
<reference evidence="1 2" key="1">
    <citation type="submission" date="2019-10" db="EMBL/GenBank/DDBJ databases">
        <title>Extracellular Electron Transfer in a Candidatus Methanoperedens spp. Enrichment Culture.</title>
        <authorList>
            <person name="Berger S."/>
            <person name="Rangel Shaw D."/>
            <person name="Berben T."/>
            <person name="In 'T Zandt M."/>
            <person name="Frank J."/>
            <person name="Reimann J."/>
            <person name="Jetten M.S.M."/>
            <person name="Welte C.U."/>
        </authorList>
    </citation>
    <scope>NUCLEOTIDE SEQUENCE [LARGE SCALE GENOMIC DNA]</scope>
    <source>
        <strain evidence="1">SB12</strain>
    </source>
</reference>
<dbReference type="EMBL" id="WBUI01000023">
    <property type="protein sequence ID" value="KAB2930082.1"/>
    <property type="molecule type" value="Genomic_DNA"/>
</dbReference>